<evidence type="ECO:0000313" key="2">
    <source>
        <dbReference type="EMBL" id="CUO86783.1"/>
    </source>
</evidence>
<dbReference type="Proteomes" id="UP000434475">
    <property type="component" value="Unassembled WGS sequence"/>
</dbReference>
<dbReference type="PANTHER" id="PTHR43252:SF2">
    <property type="entry name" value="TRANSCRIPTION REGULATOR, PADR-LIKE FAMILY"/>
    <property type="match status" value="1"/>
</dbReference>
<name>A0A174QHZ0_FLAPL</name>
<dbReference type="Pfam" id="PF03551">
    <property type="entry name" value="PadR"/>
    <property type="match status" value="1"/>
</dbReference>
<evidence type="ECO:0000313" key="5">
    <source>
        <dbReference type="Proteomes" id="UP000095746"/>
    </source>
</evidence>
<sequence>MGRKILETLTESMFYVLMALLRQARCGTEIADFVAARTKSRVRLGPGTLYTILAKFEEVGLIRETAVEGRKRTYVLTDEGRARYEEELVRLRSCLADAEEERRAMDYETEDGAQTVPG</sequence>
<dbReference type="AlphaFoldDB" id="A0A174QHZ0"/>
<organism evidence="4 6">
    <name type="scientific">Flavonifractor plautii</name>
    <name type="common">Fusobacterium plautii</name>
    <dbReference type="NCBI Taxonomy" id="292800"/>
    <lineage>
        <taxon>Bacteria</taxon>
        <taxon>Bacillati</taxon>
        <taxon>Bacillota</taxon>
        <taxon>Clostridia</taxon>
        <taxon>Eubacteriales</taxon>
        <taxon>Oscillospiraceae</taxon>
        <taxon>Flavonifractor</taxon>
    </lineage>
</organism>
<dbReference type="SUPFAM" id="SSF46785">
    <property type="entry name" value="Winged helix' DNA-binding domain"/>
    <property type="match status" value="1"/>
</dbReference>
<reference evidence="3" key="3">
    <citation type="submission" date="2023-01" db="EMBL/GenBank/DDBJ databases">
        <title>Human gut microbiome strain richness.</title>
        <authorList>
            <person name="Chen-Liaw A."/>
        </authorList>
    </citation>
    <scope>NUCLEOTIDE SEQUENCE</scope>
    <source>
        <strain evidence="3">2225st1_A6_2225SCRN_200828</strain>
    </source>
</reference>
<proteinExistence type="predicted"/>
<dbReference type="Proteomes" id="UP001211006">
    <property type="component" value="Unassembled WGS sequence"/>
</dbReference>
<evidence type="ECO:0000313" key="4">
    <source>
        <dbReference type="EMBL" id="MSB20851.1"/>
    </source>
</evidence>
<dbReference type="RefSeq" id="WP_009261072.1">
    <property type="nucleotide sequence ID" value="NZ_AP031431.1"/>
</dbReference>
<dbReference type="InterPro" id="IPR005149">
    <property type="entry name" value="Tscrpt_reg_PadR_N"/>
</dbReference>
<reference evidence="4 6" key="2">
    <citation type="journal article" date="2019" name="Nat. Med.">
        <title>A library of human gut bacterial isolates paired with longitudinal multiomics data enables mechanistic microbiome research.</title>
        <authorList>
            <person name="Poyet M."/>
            <person name="Groussin M."/>
            <person name="Gibbons S.M."/>
            <person name="Avila-Pacheco J."/>
            <person name="Jiang X."/>
            <person name="Kearney S.M."/>
            <person name="Perrotta A.R."/>
            <person name="Berdy B."/>
            <person name="Zhao S."/>
            <person name="Lieberman T.D."/>
            <person name="Swanson P.K."/>
            <person name="Smith M."/>
            <person name="Roesemann S."/>
            <person name="Alexander J.E."/>
            <person name="Rich S.A."/>
            <person name="Livny J."/>
            <person name="Vlamakis H."/>
            <person name="Clish C."/>
            <person name="Bullock K."/>
            <person name="Deik A."/>
            <person name="Scott J."/>
            <person name="Pierce K.A."/>
            <person name="Xavier R.J."/>
            <person name="Alm E.J."/>
        </authorList>
    </citation>
    <scope>NUCLEOTIDE SEQUENCE [LARGE SCALE GENOMIC DNA]</scope>
    <source>
        <strain evidence="4 6">BIOML-A2</strain>
    </source>
</reference>
<dbReference type="EMBL" id="WKPR01000016">
    <property type="protein sequence ID" value="MSB20851.1"/>
    <property type="molecule type" value="Genomic_DNA"/>
</dbReference>
<feature type="domain" description="Transcription regulator PadR N-terminal" evidence="1">
    <location>
        <begin position="16"/>
        <end position="85"/>
    </location>
</feature>
<accession>A0A174QHZ0</accession>
<dbReference type="InterPro" id="IPR036390">
    <property type="entry name" value="WH_DNA-bd_sf"/>
</dbReference>
<dbReference type="Proteomes" id="UP000095746">
    <property type="component" value="Unassembled WGS sequence"/>
</dbReference>
<dbReference type="EMBL" id="JAQLWO010000010">
    <property type="protein sequence ID" value="MDB7906434.1"/>
    <property type="molecule type" value="Genomic_DNA"/>
</dbReference>
<protein>
    <submittedName>
        <fullName evidence="3">Helix-turn-helix transcriptional regulator</fullName>
    </submittedName>
    <submittedName>
        <fullName evidence="4">PadR family transcriptional regulator</fullName>
    </submittedName>
    <submittedName>
        <fullName evidence="2">Transcriptional regulator, Acidobacterial, PadR-family</fullName>
    </submittedName>
</protein>
<dbReference type="EMBL" id="CYZT01000191">
    <property type="protein sequence ID" value="CUO86783.1"/>
    <property type="molecule type" value="Genomic_DNA"/>
</dbReference>
<evidence type="ECO:0000313" key="3">
    <source>
        <dbReference type="EMBL" id="MDB7906434.1"/>
    </source>
</evidence>
<evidence type="ECO:0000259" key="1">
    <source>
        <dbReference type="Pfam" id="PF03551"/>
    </source>
</evidence>
<dbReference type="PANTHER" id="PTHR43252">
    <property type="entry name" value="TRANSCRIPTIONAL REGULATOR YQJI"/>
    <property type="match status" value="1"/>
</dbReference>
<evidence type="ECO:0000313" key="6">
    <source>
        <dbReference type="Proteomes" id="UP000434475"/>
    </source>
</evidence>
<dbReference type="Gene3D" id="1.10.10.10">
    <property type="entry name" value="Winged helix-like DNA-binding domain superfamily/Winged helix DNA-binding domain"/>
    <property type="match status" value="1"/>
</dbReference>
<dbReference type="InterPro" id="IPR036388">
    <property type="entry name" value="WH-like_DNA-bd_sf"/>
</dbReference>
<reference evidence="2 5" key="1">
    <citation type="submission" date="2015-09" db="EMBL/GenBank/DDBJ databases">
        <authorList>
            <consortium name="Pathogen Informatics"/>
        </authorList>
    </citation>
    <scope>NUCLEOTIDE SEQUENCE [LARGE SCALE GENOMIC DNA]</scope>
    <source>
        <strain evidence="2 5">2789STDY5608854</strain>
    </source>
</reference>
<gene>
    <name evidence="2" type="ORF">ERS852411_02299</name>
    <name evidence="4" type="ORF">GKE97_15180</name>
    <name evidence="3" type="ORF">PND83_10650</name>
</gene>